<protein>
    <submittedName>
        <fullName evidence="2">Uncharacterized protein</fullName>
    </submittedName>
</protein>
<reference evidence="2" key="1">
    <citation type="submission" date="2015-04" db="EMBL/GenBank/DDBJ databases">
        <title>The genome sequence of the plant pathogenic Rhizarian Plasmodiophora brassicae reveals insights in its biotrophic life cycle and the origin of chitin synthesis.</title>
        <authorList>
            <person name="Schwelm A."/>
            <person name="Fogelqvist J."/>
            <person name="Knaust A."/>
            <person name="Julke S."/>
            <person name="Lilja T."/>
            <person name="Dhandapani V."/>
            <person name="Bonilla-Rosso G."/>
            <person name="Karlsson M."/>
            <person name="Shevchenko A."/>
            <person name="Choi S.R."/>
            <person name="Kim H.G."/>
            <person name="Park J.Y."/>
            <person name="Lim Y.P."/>
            <person name="Ludwig-Muller J."/>
            <person name="Dixelius C."/>
        </authorList>
    </citation>
    <scope>NUCLEOTIDE SEQUENCE</scope>
    <source>
        <tissue evidence="2">Potato root galls</tissue>
    </source>
</reference>
<sequence length="144" mass="16361">LPDDQDEESIEQIYADMSTSFNPGSDYVKQARRPRIGGARLESTTQSSPIVITSTKQRMTPQLSSIQQQYVSDNTKKARGPLLNWWNQARLISKVNPHDDKENKADSRTAITPNQQPQFKRIKRVKSKDSWNCISFIAEGPITL</sequence>
<accession>A0A0H5QIA7</accession>
<organism evidence="2">
    <name type="scientific">Spongospora subterranea</name>
    <dbReference type="NCBI Taxonomy" id="70186"/>
    <lineage>
        <taxon>Eukaryota</taxon>
        <taxon>Sar</taxon>
        <taxon>Rhizaria</taxon>
        <taxon>Endomyxa</taxon>
        <taxon>Phytomyxea</taxon>
        <taxon>Plasmodiophorida</taxon>
        <taxon>Plasmodiophoridae</taxon>
        <taxon>Spongospora</taxon>
    </lineage>
</organism>
<feature type="compositionally biased region" description="Basic and acidic residues" evidence="1">
    <location>
        <begin position="96"/>
        <end position="107"/>
    </location>
</feature>
<feature type="region of interest" description="Disordered" evidence="1">
    <location>
        <begin position="96"/>
        <end position="116"/>
    </location>
</feature>
<evidence type="ECO:0000256" key="1">
    <source>
        <dbReference type="SAM" id="MobiDB-lite"/>
    </source>
</evidence>
<evidence type="ECO:0000313" key="2">
    <source>
        <dbReference type="EMBL" id="CRZ01357.1"/>
    </source>
</evidence>
<name>A0A0H5QIA7_9EUKA</name>
<dbReference type="EMBL" id="HACM01000915">
    <property type="protein sequence ID" value="CRZ01357.1"/>
    <property type="molecule type" value="Transcribed_RNA"/>
</dbReference>
<dbReference type="AlphaFoldDB" id="A0A0H5QIA7"/>
<proteinExistence type="predicted"/>
<feature type="non-terminal residue" evidence="2">
    <location>
        <position position="1"/>
    </location>
</feature>